<dbReference type="EMBL" id="LAZR01011906">
    <property type="protein sequence ID" value="KKM54272.1"/>
    <property type="molecule type" value="Genomic_DNA"/>
</dbReference>
<name>A0A0F9IPR3_9ZZZZ</name>
<accession>A0A0F9IPR3</accession>
<gene>
    <name evidence="2" type="ORF">LCGC14_1553490</name>
</gene>
<feature type="non-terminal residue" evidence="2">
    <location>
        <position position="1"/>
    </location>
</feature>
<organism evidence="2">
    <name type="scientific">marine sediment metagenome</name>
    <dbReference type="NCBI Taxonomy" id="412755"/>
    <lineage>
        <taxon>unclassified sequences</taxon>
        <taxon>metagenomes</taxon>
        <taxon>ecological metagenomes</taxon>
    </lineage>
</organism>
<evidence type="ECO:0000256" key="1">
    <source>
        <dbReference type="SAM" id="MobiDB-lite"/>
    </source>
</evidence>
<protein>
    <submittedName>
        <fullName evidence="2">Uncharacterized protein</fullName>
    </submittedName>
</protein>
<reference evidence="2" key="1">
    <citation type="journal article" date="2015" name="Nature">
        <title>Complex archaea that bridge the gap between prokaryotes and eukaryotes.</title>
        <authorList>
            <person name="Spang A."/>
            <person name="Saw J.H."/>
            <person name="Jorgensen S.L."/>
            <person name="Zaremba-Niedzwiedzka K."/>
            <person name="Martijn J."/>
            <person name="Lind A.E."/>
            <person name="van Eijk R."/>
            <person name="Schleper C."/>
            <person name="Guy L."/>
            <person name="Ettema T.J."/>
        </authorList>
    </citation>
    <scope>NUCLEOTIDE SEQUENCE</scope>
</reference>
<feature type="compositionally biased region" description="Acidic residues" evidence="1">
    <location>
        <begin position="12"/>
        <end position="27"/>
    </location>
</feature>
<evidence type="ECO:0000313" key="2">
    <source>
        <dbReference type="EMBL" id="KKM54272.1"/>
    </source>
</evidence>
<proteinExistence type="predicted"/>
<feature type="region of interest" description="Disordered" evidence="1">
    <location>
        <begin position="1"/>
        <end position="30"/>
    </location>
</feature>
<dbReference type="AlphaFoldDB" id="A0A0F9IPR3"/>
<sequence length="171" mass="18995">EETLAVQAIEETPPEEVAADAPDDENYEKETLTIEPPSAETYEEVEEVEEADVSMVMEPPAAQEVAPEVAGEAAEVETIETREPVRALVEPDPEAIMEADRLIEAGDYIKAMDVYNDILKKAPDSGPVLQRVQELKLLLKVHGLGGVLVEHRLDKFLSAIQRRRDEFYANP</sequence>
<comment type="caution">
    <text evidence="2">The sequence shown here is derived from an EMBL/GenBank/DDBJ whole genome shotgun (WGS) entry which is preliminary data.</text>
</comment>